<dbReference type="CDD" id="cd00093">
    <property type="entry name" value="HTH_XRE"/>
    <property type="match status" value="1"/>
</dbReference>
<dbReference type="AlphaFoldDB" id="A0A7Y0HDK8"/>
<keyword evidence="1" id="KW-0238">DNA-binding</keyword>
<keyword evidence="5" id="KW-1185">Reference proteome</keyword>
<dbReference type="EMBL" id="JABBNT010000001">
    <property type="protein sequence ID" value="NMM43760.1"/>
    <property type="molecule type" value="Genomic_DNA"/>
</dbReference>
<dbReference type="PANTHER" id="PTHR46558:SF11">
    <property type="entry name" value="HTH-TYPE TRANSCRIPTIONAL REGULATOR XRE"/>
    <property type="match status" value="1"/>
</dbReference>
<comment type="caution">
    <text evidence="4">The sequence shown here is derived from an EMBL/GenBank/DDBJ whole genome shotgun (WGS) entry which is preliminary data.</text>
</comment>
<dbReference type="PANTHER" id="PTHR46558">
    <property type="entry name" value="TRACRIPTIONAL REGULATORY PROTEIN-RELATED-RELATED"/>
    <property type="match status" value="1"/>
</dbReference>
<organism evidence="4 5">
    <name type="scientific">Pacificispira spongiicola</name>
    <dbReference type="NCBI Taxonomy" id="2729598"/>
    <lineage>
        <taxon>Bacteria</taxon>
        <taxon>Pseudomonadati</taxon>
        <taxon>Pseudomonadota</taxon>
        <taxon>Alphaproteobacteria</taxon>
        <taxon>Rhodospirillales</taxon>
        <taxon>Rhodospirillaceae</taxon>
        <taxon>Pacificispira</taxon>
    </lineage>
</organism>
<gene>
    <name evidence="4" type="ORF">HH303_04680</name>
</gene>
<evidence type="ECO:0000256" key="2">
    <source>
        <dbReference type="SAM" id="MobiDB-lite"/>
    </source>
</evidence>
<name>A0A7Y0HDK8_9PROT</name>
<dbReference type="Pfam" id="PF01381">
    <property type="entry name" value="HTH_3"/>
    <property type="match status" value="1"/>
</dbReference>
<dbReference type="GO" id="GO:0003677">
    <property type="term" value="F:DNA binding"/>
    <property type="evidence" value="ECO:0007669"/>
    <property type="project" value="UniProtKB-KW"/>
</dbReference>
<dbReference type="InterPro" id="IPR010982">
    <property type="entry name" value="Lambda_DNA-bd_dom_sf"/>
</dbReference>
<feature type="compositionally biased region" description="Basic and acidic residues" evidence="2">
    <location>
        <begin position="19"/>
        <end position="33"/>
    </location>
</feature>
<feature type="region of interest" description="Disordered" evidence="2">
    <location>
        <begin position="1"/>
        <end position="33"/>
    </location>
</feature>
<evidence type="ECO:0000313" key="5">
    <source>
        <dbReference type="Proteomes" id="UP000539372"/>
    </source>
</evidence>
<reference evidence="4 5" key="1">
    <citation type="submission" date="2020-04" db="EMBL/GenBank/DDBJ databases">
        <title>Rhodospirillaceae bacterium KN72 isolated from deep sea.</title>
        <authorList>
            <person name="Zhang D.-C."/>
        </authorList>
    </citation>
    <scope>NUCLEOTIDE SEQUENCE [LARGE SCALE GENOMIC DNA]</scope>
    <source>
        <strain evidence="4 5">KN72</strain>
    </source>
</reference>
<dbReference type="Proteomes" id="UP000539372">
    <property type="component" value="Unassembled WGS sequence"/>
</dbReference>
<evidence type="ECO:0000256" key="1">
    <source>
        <dbReference type="ARBA" id="ARBA00023125"/>
    </source>
</evidence>
<dbReference type="Gene3D" id="1.10.260.40">
    <property type="entry name" value="lambda repressor-like DNA-binding domains"/>
    <property type="match status" value="1"/>
</dbReference>
<protein>
    <submittedName>
        <fullName evidence="4">Helix-turn-helix transcriptional regulator</fullName>
    </submittedName>
</protein>
<dbReference type="SMART" id="SM00530">
    <property type="entry name" value="HTH_XRE"/>
    <property type="match status" value="1"/>
</dbReference>
<feature type="domain" description="HTH cro/C1-type" evidence="3">
    <location>
        <begin position="49"/>
        <end position="103"/>
    </location>
</feature>
<accession>A0A7Y0HDK8</accession>
<dbReference type="PROSITE" id="PS50943">
    <property type="entry name" value="HTH_CROC1"/>
    <property type="match status" value="1"/>
</dbReference>
<evidence type="ECO:0000313" key="4">
    <source>
        <dbReference type="EMBL" id="NMM43760.1"/>
    </source>
</evidence>
<evidence type="ECO:0000259" key="3">
    <source>
        <dbReference type="PROSITE" id="PS50943"/>
    </source>
</evidence>
<proteinExistence type="predicted"/>
<dbReference type="InterPro" id="IPR001387">
    <property type="entry name" value="Cro/C1-type_HTH"/>
</dbReference>
<dbReference type="SUPFAM" id="SSF47413">
    <property type="entry name" value="lambda repressor-like DNA-binding domains"/>
    <property type="match status" value="1"/>
</dbReference>
<sequence>MPSSRRAMSRPTSLTCTPERGRIDRDRKPSTELEFKMPHPTDVHVGRRVREARVAKGMSQTDLGDKLGVSFQQVQKYEKGTNRIGASRLLQTATALNVPVEYFFDGVNDGGQDDSPVNAKLSRKAIATATKLHQIPDEAMRREIIRLIDVASEVRLAS</sequence>